<dbReference type="InterPro" id="IPR050685">
    <property type="entry name" value="LDLR"/>
</dbReference>
<reference evidence="10 11" key="2">
    <citation type="submission" date="2019-01" db="EMBL/GenBank/DDBJ databases">
        <title>The decoding of complex shrimp genome reveals the adaptation for benthos swimmer, frequently molting mechanism and breeding impact on genome.</title>
        <authorList>
            <person name="Sun Y."/>
            <person name="Gao Y."/>
            <person name="Yu Y."/>
        </authorList>
    </citation>
    <scope>NUCLEOTIDE SEQUENCE [LARGE SCALE GENOMIC DNA]</scope>
    <source>
        <tissue evidence="10">Muscle</tissue>
    </source>
</reference>
<dbReference type="InterPro" id="IPR002172">
    <property type="entry name" value="LDrepeatLR_classA_rpt"/>
</dbReference>
<dbReference type="GO" id="GO:0005886">
    <property type="term" value="C:plasma membrane"/>
    <property type="evidence" value="ECO:0007669"/>
    <property type="project" value="TreeGrafter"/>
</dbReference>
<dbReference type="CDD" id="cd00112">
    <property type="entry name" value="LDLa"/>
    <property type="match status" value="2"/>
</dbReference>
<feature type="disulfide bond" evidence="8">
    <location>
        <begin position="26"/>
        <end position="38"/>
    </location>
</feature>
<dbReference type="PROSITE" id="PS01209">
    <property type="entry name" value="LDLRA_1"/>
    <property type="match status" value="1"/>
</dbReference>
<feature type="disulfide bond" evidence="8">
    <location>
        <begin position="103"/>
        <end position="121"/>
    </location>
</feature>
<proteinExistence type="predicted"/>
<feature type="compositionally biased region" description="Basic and acidic residues" evidence="9">
    <location>
        <begin position="743"/>
        <end position="754"/>
    </location>
</feature>
<feature type="compositionally biased region" description="Low complexity" evidence="9">
    <location>
        <begin position="536"/>
        <end position="553"/>
    </location>
</feature>
<evidence type="ECO:0000256" key="8">
    <source>
        <dbReference type="PROSITE-ProRule" id="PRU00124"/>
    </source>
</evidence>
<dbReference type="PANTHER" id="PTHR24270">
    <property type="entry name" value="LOW-DENSITY LIPOPROTEIN RECEPTOR-RELATED"/>
    <property type="match status" value="1"/>
</dbReference>
<feature type="compositionally biased region" description="Polar residues" evidence="9">
    <location>
        <begin position="617"/>
        <end position="641"/>
    </location>
</feature>
<evidence type="ECO:0000256" key="3">
    <source>
        <dbReference type="ARBA" id="ARBA00022692"/>
    </source>
</evidence>
<gene>
    <name evidence="10" type="ORF">C7M84_002505</name>
</gene>
<feature type="compositionally biased region" description="Polar residues" evidence="9">
    <location>
        <begin position="582"/>
        <end position="592"/>
    </location>
</feature>
<feature type="disulfide bond" evidence="8">
    <location>
        <begin position="33"/>
        <end position="51"/>
    </location>
</feature>
<dbReference type="EMBL" id="QCYY01001336">
    <property type="protein sequence ID" value="ROT78767.1"/>
    <property type="molecule type" value="Genomic_DNA"/>
</dbReference>
<evidence type="ECO:0000256" key="7">
    <source>
        <dbReference type="ARBA" id="ARBA00023157"/>
    </source>
</evidence>
<dbReference type="SMART" id="SM00192">
    <property type="entry name" value="LDLa"/>
    <property type="match status" value="3"/>
</dbReference>
<dbReference type="PRINTS" id="PR00261">
    <property type="entry name" value="LDLRECEPTOR"/>
</dbReference>
<dbReference type="OrthoDB" id="9990982at2759"/>
<feature type="disulfide bond" evidence="8">
    <location>
        <begin position="162"/>
        <end position="180"/>
    </location>
</feature>
<evidence type="ECO:0000313" key="11">
    <source>
        <dbReference type="Proteomes" id="UP000283509"/>
    </source>
</evidence>
<name>A0A3R7QUI1_PENVA</name>
<evidence type="ECO:0000256" key="1">
    <source>
        <dbReference type="ARBA" id="ARBA00004167"/>
    </source>
</evidence>
<comment type="subcellular location">
    <subcellularLocation>
        <location evidence="2">Endomembrane system</location>
    </subcellularLocation>
    <subcellularLocation>
        <location evidence="1">Membrane</location>
        <topology evidence="1">Single-pass membrane protein</topology>
    </subcellularLocation>
</comment>
<keyword evidence="5" id="KW-1133">Transmembrane helix</keyword>
<keyword evidence="6" id="KW-0472">Membrane</keyword>
<feature type="region of interest" description="Disordered" evidence="9">
    <location>
        <begin position="512"/>
        <end position="669"/>
    </location>
</feature>
<evidence type="ECO:0000256" key="2">
    <source>
        <dbReference type="ARBA" id="ARBA00004308"/>
    </source>
</evidence>
<dbReference type="Gene3D" id="4.10.400.10">
    <property type="entry name" value="Low-density Lipoprotein Receptor"/>
    <property type="match status" value="2"/>
</dbReference>
<accession>A0A3R7QUI1</accession>
<dbReference type="SUPFAM" id="SSF57424">
    <property type="entry name" value="LDL receptor-like module"/>
    <property type="match status" value="2"/>
</dbReference>
<dbReference type="Proteomes" id="UP000283509">
    <property type="component" value="Unassembled WGS sequence"/>
</dbReference>
<feature type="disulfide bond" evidence="8">
    <location>
        <begin position="96"/>
        <end position="108"/>
    </location>
</feature>
<feature type="region of interest" description="Disordered" evidence="9">
    <location>
        <begin position="739"/>
        <end position="794"/>
    </location>
</feature>
<keyword evidence="11" id="KW-1185">Reference proteome</keyword>
<keyword evidence="7 8" id="KW-1015">Disulfide bond</keyword>
<dbReference type="Pfam" id="PF00057">
    <property type="entry name" value="Ldl_recept_a"/>
    <property type="match status" value="1"/>
</dbReference>
<keyword evidence="4" id="KW-0677">Repeat</keyword>
<evidence type="ECO:0000256" key="4">
    <source>
        <dbReference type="ARBA" id="ARBA00022737"/>
    </source>
</evidence>
<feature type="compositionally biased region" description="Low complexity" evidence="9">
    <location>
        <begin position="647"/>
        <end position="669"/>
    </location>
</feature>
<evidence type="ECO:0000256" key="9">
    <source>
        <dbReference type="SAM" id="MobiDB-lite"/>
    </source>
</evidence>
<keyword evidence="3" id="KW-0812">Transmembrane</keyword>
<comment type="caution">
    <text evidence="8">Lacks conserved residue(s) required for the propagation of feature annotation.</text>
</comment>
<organism evidence="10 11">
    <name type="scientific">Penaeus vannamei</name>
    <name type="common">Whiteleg shrimp</name>
    <name type="synonym">Litopenaeus vannamei</name>
    <dbReference type="NCBI Taxonomy" id="6689"/>
    <lineage>
        <taxon>Eukaryota</taxon>
        <taxon>Metazoa</taxon>
        <taxon>Ecdysozoa</taxon>
        <taxon>Arthropoda</taxon>
        <taxon>Crustacea</taxon>
        <taxon>Multicrustacea</taxon>
        <taxon>Malacostraca</taxon>
        <taxon>Eumalacostraca</taxon>
        <taxon>Eucarida</taxon>
        <taxon>Decapoda</taxon>
        <taxon>Dendrobranchiata</taxon>
        <taxon>Penaeoidea</taxon>
        <taxon>Penaeidae</taxon>
        <taxon>Penaeus</taxon>
    </lineage>
</organism>
<dbReference type="InterPro" id="IPR036055">
    <property type="entry name" value="LDL_receptor-like_sf"/>
</dbReference>
<dbReference type="GO" id="GO:0016192">
    <property type="term" value="P:vesicle-mediated transport"/>
    <property type="evidence" value="ECO:0007669"/>
    <property type="project" value="UniProtKB-ARBA"/>
</dbReference>
<feature type="region of interest" description="Disordered" evidence="9">
    <location>
        <begin position="400"/>
        <end position="428"/>
    </location>
</feature>
<comment type="caution">
    <text evidence="10">The sequence shown here is derived from an EMBL/GenBank/DDBJ whole genome shotgun (WGS) entry which is preliminary data.</text>
</comment>
<evidence type="ECO:0000256" key="5">
    <source>
        <dbReference type="ARBA" id="ARBA00022989"/>
    </source>
</evidence>
<feature type="compositionally biased region" description="Acidic residues" evidence="9">
    <location>
        <begin position="759"/>
        <end position="770"/>
    </location>
</feature>
<evidence type="ECO:0000313" key="10">
    <source>
        <dbReference type="EMBL" id="ROT78767.1"/>
    </source>
</evidence>
<dbReference type="AlphaFoldDB" id="A0A3R7QUI1"/>
<feature type="compositionally biased region" description="Polar residues" evidence="9">
    <location>
        <begin position="512"/>
        <end position="533"/>
    </location>
</feature>
<dbReference type="GO" id="GO:0012505">
    <property type="term" value="C:endomembrane system"/>
    <property type="evidence" value="ECO:0007669"/>
    <property type="project" value="UniProtKB-SubCell"/>
</dbReference>
<feature type="compositionally biased region" description="Polar residues" evidence="9">
    <location>
        <begin position="601"/>
        <end position="610"/>
    </location>
</feature>
<dbReference type="InterPro" id="IPR023415">
    <property type="entry name" value="LDLR_class-A_CS"/>
</dbReference>
<protein>
    <submittedName>
        <fullName evidence="10">Uncharacterized protein</fullName>
    </submittedName>
</protein>
<sequence>MNDVNKKLSFLFRWDESGEVCKKDQCGPDEVPCWMGQCVEHRQLCDGVADCPTSEDEDSSFCLAFRSMRVAAPPPPTSAQPSPTPCTPAEVREVNCTQEEFRCASGECVLRTTLCDGKRDCWTADDEEFPICNFIFNVDVAKERVEAKGDGRKCDEATMTLCPSGRCVPLGEACDKENDCEENDPDRGVTCVNSHEAVTTVASGTHEKTVTDDIDNEIENDLTIDVPPTTGIISQDSRDHLYKPNDVEDVDKAAGVKNITSPTANNEISGAAENEIAGGGNALEGEAKENDLNLASLEDDDAFDGVEVSVDVLVEGSTLPEGMDASFDVTTTGDFDDDADMEASGDDEFTDDVIVTVSPPSVTPTVLEVTTTQKTALTEHERRINELAYNDTDINSILDYSEEDEENHKSTSYSSSMESDESSETEKTTFEIGGIGSNMSIENSSFISSKSSLSSLESGESEFDGELLNQTTKSVSMLDAASATTTASAEARAAESNITVIEYDISSEDKISTSNNSLNSNQETLDDASTNDKTTTEASETTATLQETAETTAGSLPSPNTTSDEEDLGSGEAESYGEFDSVNKTSTSPPDTSETRHPESTPASHTAASTEQDESTSKITSSSDAETHTLSSTVEFSTLSPTVELPTLGSTAQSSPSSSTPEATTTTTSTVTTFATDMTSWKDQQTDQQNLTVLIAIHSEMNRSRIPQYVIHGLDGNTYEYEVVTVVKDEELARKVQLTATRRPPEGKDIHASSKEPGMLEDDSDGEDPDADTKAPSTAPREIQRQGASQPKVL</sequence>
<dbReference type="PROSITE" id="PS50068">
    <property type="entry name" value="LDLRA_2"/>
    <property type="match status" value="3"/>
</dbReference>
<evidence type="ECO:0000256" key="6">
    <source>
        <dbReference type="ARBA" id="ARBA00023136"/>
    </source>
</evidence>
<reference evidence="10 11" key="1">
    <citation type="submission" date="2018-04" db="EMBL/GenBank/DDBJ databases">
        <authorList>
            <person name="Zhang X."/>
            <person name="Yuan J."/>
            <person name="Li F."/>
            <person name="Xiang J."/>
        </authorList>
    </citation>
    <scope>NUCLEOTIDE SEQUENCE [LARGE SCALE GENOMIC DNA]</scope>
    <source>
        <tissue evidence="10">Muscle</tissue>
    </source>
</reference>
<dbReference type="STRING" id="6689.A0A3R7QUI1"/>